<feature type="transmembrane region" description="Helical" evidence="1">
    <location>
        <begin position="7"/>
        <end position="24"/>
    </location>
</feature>
<dbReference type="AlphaFoldDB" id="A0AAD5K8M4"/>
<reference evidence="2" key="1">
    <citation type="journal article" date="2022" name="IScience">
        <title>Evolution of zygomycete secretomes and the origins of terrestrial fungal ecologies.</title>
        <authorList>
            <person name="Chang Y."/>
            <person name="Wang Y."/>
            <person name="Mondo S."/>
            <person name="Ahrendt S."/>
            <person name="Andreopoulos W."/>
            <person name="Barry K."/>
            <person name="Beard J."/>
            <person name="Benny G.L."/>
            <person name="Blankenship S."/>
            <person name="Bonito G."/>
            <person name="Cuomo C."/>
            <person name="Desiro A."/>
            <person name="Gervers K.A."/>
            <person name="Hundley H."/>
            <person name="Kuo A."/>
            <person name="LaButti K."/>
            <person name="Lang B.F."/>
            <person name="Lipzen A."/>
            <person name="O'Donnell K."/>
            <person name="Pangilinan J."/>
            <person name="Reynolds N."/>
            <person name="Sandor L."/>
            <person name="Smith M.E."/>
            <person name="Tsang A."/>
            <person name="Grigoriev I.V."/>
            <person name="Stajich J.E."/>
            <person name="Spatafora J.W."/>
        </authorList>
    </citation>
    <scope>NUCLEOTIDE SEQUENCE</scope>
    <source>
        <strain evidence="2">RSA 2281</strain>
    </source>
</reference>
<reference evidence="2" key="2">
    <citation type="submission" date="2023-02" db="EMBL/GenBank/DDBJ databases">
        <authorList>
            <consortium name="DOE Joint Genome Institute"/>
            <person name="Mondo S.J."/>
            <person name="Chang Y."/>
            <person name="Wang Y."/>
            <person name="Ahrendt S."/>
            <person name="Andreopoulos W."/>
            <person name="Barry K."/>
            <person name="Beard J."/>
            <person name="Benny G.L."/>
            <person name="Blankenship S."/>
            <person name="Bonito G."/>
            <person name="Cuomo C."/>
            <person name="Desiro A."/>
            <person name="Gervers K.A."/>
            <person name="Hundley H."/>
            <person name="Kuo A."/>
            <person name="LaButti K."/>
            <person name="Lang B.F."/>
            <person name="Lipzen A."/>
            <person name="O'Donnell K."/>
            <person name="Pangilinan J."/>
            <person name="Reynolds N."/>
            <person name="Sandor L."/>
            <person name="Smith M.W."/>
            <person name="Tsang A."/>
            <person name="Grigoriev I.V."/>
            <person name="Stajich J.E."/>
            <person name="Spatafora J.W."/>
        </authorList>
    </citation>
    <scope>NUCLEOTIDE SEQUENCE</scope>
    <source>
        <strain evidence="2">RSA 2281</strain>
    </source>
</reference>
<proteinExistence type="predicted"/>
<organism evidence="2 3">
    <name type="scientific">Phascolomyces articulosus</name>
    <dbReference type="NCBI Taxonomy" id="60185"/>
    <lineage>
        <taxon>Eukaryota</taxon>
        <taxon>Fungi</taxon>
        <taxon>Fungi incertae sedis</taxon>
        <taxon>Mucoromycota</taxon>
        <taxon>Mucoromycotina</taxon>
        <taxon>Mucoromycetes</taxon>
        <taxon>Mucorales</taxon>
        <taxon>Lichtheimiaceae</taxon>
        <taxon>Phascolomyces</taxon>
    </lineage>
</organism>
<gene>
    <name evidence="2" type="ORF">BDA99DRAFT_240597</name>
</gene>
<keyword evidence="1" id="KW-0472">Membrane</keyword>
<evidence type="ECO:0000313" key="3">
    <source>
        <dbReference type="Proteomes" id="UP001209540"/>
    </source>
</evidence>
<evidence type="ECO:0000313" key="2">
    <source>
        <dbReference type="EMBL" id="KAI9274497.1"/>
    </source>
</evidence>
<keyword evidence="3" id="KW-1185">Reference proteome</keyword>
<protein>
    <submittedName>
        <fullName evidence="2">Uncharacterized protein</fullName>
    </submittedName>
</protein>
<keyword evidence="1" id="KW-0812">Transmembrane</keyword>
<keyword evidence="1" id="KW-1133">Transmembrane helix</keyword>
<name>A0AAD5K8M4_9FUNG</name>
<dbReference type="Proteomes" id="UP001209540">
    <property type="component" value="Unassembled WGS sequence"/>
</dbReference>
<accession>A0AAD5K8M4</accession>
<evidence type="ECO:0000256" key="1">
    <source>
        <dbReference type="SAM" id="Phobius"/>
    </source>
</evidence>
<sequence>MIMYKIYFYTHFRLFFYICFYVHVEFSKPILLHVVLKLIKQLVFLSTYHLFLL</sequence>
<comment type="caution">
    <text evidence="2">The sequence shown here is derived from an EMBL/GenBank/DDBJ whole genome shotgun (WGS) entry which is preliminary data.</text>
</comment>
<dbReference type="EMBL" id="JAIXMP010000004">
    <property type="protein sequence ID" value="KAI9274497.1"/>
    <property type="molecule type" value="Genomic_DNA"/>
</dbReference>